<dbReference type="SUPFAM" id="SSF54909">
    <property type="entry name" value="Dimeric alpha+beta barrel"/>
    <property type="match status" value="1"/>
</dbReference>
<dbReference type="PANTHER" id="PTHR30154">
    <property type="entry name" value="LEUCINE-RESPONSIVE REGULATORY PROTEIN"/>
    <property type="match status" value="1"/>
</dbReference>
<dbReference type="CDD" id="cd00090">
    <property type="entry name" value="HTH_ARSR"/>
    <property type="match status" value="1"/>
</dbReference>
<dbReference type="InterPro" id="IPR036388">
    <property type="entry name" value="WH-like_DNA-bd_sf"/>
</dbReference>
<dbReference type="SMART" id="SM00344">
    <property type="entry name" value="HTH_ASNC"/>
    <property type="match status" value="1"/>
</dbReference>
<dbReference type="InterPro" id="IPR019888">
    <property type="entry name" value="Tscrpt_reg_AsnC-like"/>
</dbReference>
<dbReference type="InterPro" id="IPR011991">
    <property type="entry name" value="ArsR-like_HTH"/>
</dbReference>
<dbReference type="EMBL" id="VFPH01000001">
    <property type="protein sequence ID" value="TQM43056.1"/>
    <property type="molecule type" value="Genomic_DNA"/>
</dbReference>
<comment type="caution">
    <text evidence="5">The sequence shown here is derived from an EMBL/GenBank/DDBJ whole genome shotgun (WGS) entry which is preliminary data.</text>
</comment>
<sequence length="165" mass="18219">MVDAIDRKILGLLIEDAGRTYAQLGREVSLSPAAVHERVRRLRASGIVRRTTVDVDPDALGRHVLAFVLVDSDGWVKDELFAATRADPRIEEAHSVAGSSNFLLKVRVADPDELEDVLHDLYRVEGVVRSRTIMVLRRGFERGVGIPGVRLTSDVIDPPTSATRE</sequence>
<dbReference type="GO" id="GO:0043565">
    <property type="term" value="F:sequence-specific DNA binding"/>
    <property type="evidence" value="ECO:0007669"/>
    <property type="project" value="InterPro"/>
</dbReference>
<dbReference type="GO" id="GO:0005829">
    <property type="term" value="C:cytosol"/>
    <property type="evidence" value="ECO:0007669"/>
    <property type="project" value="TreeGrafter"/>
</dbReference>
<accession>A0A543GAE4</accession>
<keyword evidence="2 5" id="KW-0238">DNA-binding</keyword>
<name>A0A543GAE4_9PSEU</name>
<dbReference type="AlphaFoldDB" id="A0A543GAE4"/>
<proteinExistence type="predicted"/>
<keyword evidence="3" id="KW-0804">Transcription</keyword>
<dbReference type="PROSITE" id="PS50956">
    <property type="entry name" value="HTH_ASNC_2"/>
    <property type="match status" value="1"/>
</dbReference>
<evidence type="ECO:0000256" key="3">
    <source>
        <dbReference type="ARBA" id="ARBA00023163"/>
    </source>
</evidence>
<dbReference type="Pfam" id="PF01037">
    <property type="entry name" value="AsnC_trans_reg"/>
    <property type="match status" value="1"/>
</dbReference>
<dbReference type="SUPFAM" id="SSF46785">
    <property type="entry name" value="Winged helix' DNA-binding domain"/>
    <property type="match status" value="1"/>
</dbReference>
<dbReference type="Pfam" id="PF13404">
    <property type="entry name" value="HTH_AsnC-type"/>
    <property type="match status" value="1"/>
</dbReference>
<feature type="domain" description="HTH asnC-type" evidence="4">
    <location>
        <begin position="2"/>
        <end position="63"/>
    </location>
</feature>
<dbReference type="InterPro" id="IPR000485">
    <property type="entry name" value="AsnC-type_HTH_dom"/>
</dbReference>
<evidence type="ECO:0000256" key="1">
    <source>
        <dbReference type="ARBA" id="ARBA00023015"/>
    </source>
</evidence>
<dbReference type="GO" id="GO:0043200">
    <property type="term" value="P:response to amino acid"/>
    <property type="evidence" value="ECO:0007669"/>
    <property type="project" value="TreeGrafter"/>
</dbReference>
<dbReference type="Gene3D" id="3.30.70.920">
    <property type="match status" value="1"/>
</dbReference>
<keyword evidence="1" id="KW-0805">Transcription regulation</keyword>
<evidence type="ECO:0000313" key="6">
    <source>
        <dbReference type="Proteomes" id="UP000319818"/>
    </source>
</evidence>
<dbReference type="Gene3D" id="1.10.10.10">
    <property type="entry name" value="Winged helix-like DNA-binding domain superfamily/Winged helix DNA-binding domain"/>
    <property type="match status" value="1"/>
</dbReference>
<evidence type="ECO:0000313" key="5">
    <source>
        <dbReference type="EMBL" id="TQM43056.1"/>
    </source>
</evidence>
<dbReference type="PANTHER" id="PTHR30154:SF53">
    <property type="entry name" value="HTH-TYPE TRANSCRIPTIONAL REGULATOR LRPC"/>
    <property type="match status" value="1"/>
</dbReference>
<reference evidence="5 6" key="1">
    <citation type="submission" date="2019-06" db="EMBL/GenBank/DDBJ databases">
        <title>Sequencing the genomes of 1000 actinobacteria strains.</title>
        <authorList>
            <person name="Klenk H.-P."/>
        </authorList>
    </citation>
    <scope>NUCLEOTIDE SEQUENCE [LARGE SCALE GENOMIC DNA]</scope>
    <source>
        <strain evidence="5 6">DSM 45511</strain>
    </source>
</reference>
<evidence type="ECO:0000259" key="4">
    <source>
        <dbReference type="PROSITE" id="PS50956"/>
    </source>
</evidence>
<dbReference type="InterPro" id="IPR019887">
    <property type="entry name" value="Tscrpt_reg_AsnC/Lrp_C"/>
</dbReference>
<dbReference type="PRINTS" id="PR00033">
    <property type="entry name" value="HTHASNC"/>
</dbReference>
<gene>
    <name evidence="5" type="ORF">FB388_0395</name>
</gene>
<dbReference type="Proteomes" id="UP000319818">
    <property type="component" value="Unassembled WGS sequence"/>
</dbReference>
<protein>
    <submittedName>
        <fullName evidence="5">DNA-binding Lrp family transcriptional regulator</fullName>
    </submittedName>
</protein>
<evidence type="ECO:0000256" key="2">
    <source>
        <dbReference type="ARBA" id="ARBA00023125"/>
    </source>
</evidence>
<keyword evidence="6" id="KW-1185">Reference proteome</keyword>
<dbReference type="InterPro" id="IPR036390">
    <property type="entry name" value="WH_DNA-bd_sf"/>
</dbReference>
<dbReference type="InterPro" id="IPR011008">
    <property type="entry name" value="Dimeric_a/b-barrel"/>
</dbReference>
<organism evidence="5 6">
    <name type="scientific">Pseudonocardia cypriaca</name>
    <dbReference type="NCBI Taxonomy" id="882449"/>
    <lineage>
        <taxon>Bacteria</taxon>
        <taxon>Bacillati</taxon>
        <taxon>Actinomycetota</taxon>
        <taxon>Actinomycetes</taxon>
        <taxon>Pseudonocardiales</taxon>
        <taxon>Pseudonocardiaceae</taxon>
        <taxon>Pseudonocardia</taxon>
    </lineage>
</organism>